<protein>
    <submittedName>
        <fullName evidence="1">Uncharacterized protein</fullName>
    </submittedName>
</protein>
<reference evidence="2" key="2">
    <citation type="submission" date="2015-01" db="EMBL/GenBank/DDBJ databases">
        <title>Evolutionary Origins and Diversification of the Mycorrhizal Mutualists.</title>
        <authorList>
            <consortium name="DOE Joint Genome Institute"/>
            <consortium name="Mycorrhizal Genomics Consortium"/>
            <person name="Kohler A."/>
            <person name="Kuo A."/>
            <person name="Nagy L.G."/>
            <person name="Floudas D."/>
            <person name="Copeland A."/>
            <person name="Barry K.W."/>
            <person name="Cichocki N."/>
            <person name="Veneault-Fourrey C."/>
            <person name="LaButti K."/>
            <person name="Lindquist E.A."/>
            <person name="Lipzen A."/>
            <person name="Lundell T."/>
            <person name="Morin E."/>
            <person name="Murat C."/>
            <person name="Riley R."/>
            <person name="Ohm R."/>
            <person name="Sun H."/>
            <person name="Tunlid A."/>
            <person name="Henrissat B."/>
            <person name="Grigoriev I.V."/>
            <person name="Hibbett D.S."/>
            <person name="Martin F."/>
        </authorList>
    </citation>
    <scope>NUCLEOTIDE SEQUENCE [LARGE SCALE GENOMIC DNA]</scope>
    <source>
        <strain evidence="2">UH-Slu-Lm8-n1</strain>
    </source>
</reference>
<organism evidence="1 2">
    <name type="scientific">Suillus luteus UH-Slu-Lm8-n1</name>
    <dbReference type="NCBI Taxonomy" id="930992"/>
    <lineage>
        <taxon>Eukaryota</taxon>
        <taxon>Fungi</taxon>
        <taxon>Dikarya</taxon>
        <taxon>Basidiomycota</taxon>
        <taxon>Agaricomycotina</taxon>
        <taxon>Agaricomycetes</taxon>
        <taxon>Agaricomycetidae</taxon>
        <taxon>Boletales</taxon>
        <taxon>Suillineae</taxon>
        <taxon>Suillaceae</taxon>
        <taxon>Suillus</taxon>
    </lineage>
</organism>
<dbReference type="EMBL" id="KN835451">
    <property type="protein sequence ID" value="KIK37439.1"/>
    <property type="molecule type" value="Genomic_DNA"/>
</dbReference>
<dbReference type="OrthoDB" id="2691944at2759"/>
<dbReference type="Proteomes" id="UP000054485">
    <property type="component" value="Unassembled WGS sequence"/>
</dbReference>
<dbReference type="AlphaFoldDB" id="A0A0D0AH38"/>
<dbReference type="InParanoid" id="A0A0D0AH38"/>
<accession>A0A0D0AH38</accession>
<dbReference type="HOGENOM" id="CLU_550018_0_0_1"/>
<keyword evidence="2" id="KW-1185">Reference proteome</keyword>
<evidence type="ECO:0000313" key="1">
    <source>
        <dbReference type="EMBL" id="KIK37439.1"/>
    </source>
</evidence>
<sequence>MQTCHSVGGVSSKCVVHIGPKPRTLHVRALHQQQEDARKLCASLLKSMFLSSLPPPGEKSFTVSHIGDEVTLYQELEQITMAQLRYKANFEHPPLSDDVSEDFLIEVVDIFGSSPIRPTTTITICTLNVYWQSHRVCPQLSIQAQVKMLCALHNMKFNQLVVVKGGDGLLPLTLMICGLMSLTQMTLQSHPVSSGILVTVCQHGFLLVRSGELSIPKLISDPANKFLVTDEQMARAEVEGRLLITPANEISIDTLTTALLDFSVQAHSLTPMHINIIRAIANLLFKTDHDKKLRHIASSVTSMLEEPLNRLEELARIKSSEADTGKNTDLLTNLKNSVECISPSIKNLQDNLTSAATIDTRLDKIQSNYCNGGTVIEMTSEAAAAYVKQQEIKNEFIKAIDPTAIMKDHAYPVIIQFVPLTFNPSNQNQICDLEQENKLETGMITAAKWVKSPTKRTLTQQVAHLLVTFKNPNVINRDQRWHHDQSYQATTQEEQT</sequence>
<proteinExistence type="predicted"/>
<evidence type="ECO:0000313" key="2">
    <source>
        <dbReference type="Proteomes" id="UP000054485"/>
    </source>
</evidence>
<reference evidence="1 2" key="1">
    <citation type="submission" date="2014-04" db="EMBL/GenBank/DDBJ databases">
        <authorList>
            <consortium name="DOE Joint Genome Institute"/>
            <person name="Kuo A."/>
            <person name="Ruytinx J."/>
            <person name="Rineau F."/>
            <person name="Colpaert J."/>
            <person name="Kohler A."/>
            <person name="Nagy L.G."/>
            <person name="Floudas D."/>
            <person name="Copeland A."/>
            <person name="Barry K.W."/>
            <person name="Cichocki N."/>
            <person name="Veneault-Fourrey C."/>
            <person name="LaButti K."/>
            <person name="Lindquist E.A."/>
            <person name="Lipzen A."/>
            <person name="Lundell T."/>
            <person name="Morin E."/>
            <person name="Murat C."/>
            <person name="Sun H."/>
            <person name="Tunlid A."/>
            <person name="Henrissat B."/>
            <person name="Grigoriev I.V."/>
            <person name="Hibbett D.S."/>
            <person name="Martin F."/>
            <person name="Nordberg H.P."/>
            <person name="Cantor M.N."/>
            <person name="Hua S.X."/>
        </authorList>
    </citation>
    <scope>NUCLEOTIDE SEQUENCE [LARGE SCALE GENOMIC DNA]</scope>
    <source>
        <strain evidence="1 2">UH-Slu-Lm8-n1</strain>
    </source>
</reference>
<name>A0A0D0AH38_9AGAM</name>
<gene>
    <name evidence="1" type="ORF">CY34DRAFT_109093</name>
</gene>